<dbReference type="InterPro" id="IPR000182">
    <property type="entry name" value="GNAT_dom"/>
</dbReference>
<dbReference type="GO" id="GO:0016747">
    <property type="term" value="F:acyltransferase activity, transferring groups other than amino-acyl groups"/>
    <property type="evidence" value="ECO:0007669"/>
    <property type="project" value="InterPro"/>
</dbReference>
<evidence type="ECO:0000313" key="3">
    <source>
        <dbReference type="Proteomes" id="UP000294576"/>
    </source>
</evidence>
<feature type="domain" description="N-acetyltransferase" evidence="1">
    <location>
        <begin position="10"/>
        <end position="160"/>
    </location>
</feature>
<organism evidence="2 3">
    <name type="scientific">Rhizobium sullae</name>
    <name type="common">Rhizobium hedysari</name>
    <dbReference type="NCBI Taxonomy" id="50338"/>
    <lineage>
        <taxon>Bacteria</taxon>
        <taxon>Pseudomonadati</taxon>
        <taxon>Pseudomonadota</taxon>
        <taxon>Alphaproteobacteria</taxon>
        <taxon>Hyphomicrobiales</taxon>
        <taxon>Rhizobiaceae</taxon>
        <taxon>Rhizobium/Agrobacterium group</taxon>
        <taxon>Rhizobium</taxon>
    </lineage>
</organism>
<dbReference type="AlphaFoldDB" id="A0A4R3PWE0"/>
<gene>
    <name evidence="2" type="ORF">EV132_114119</name>
</gene>
<reference evidence="2 3" key="1">
    <citation type="submission" date="2019-03" db="EMBL/GenBank/DDBJ databases">
        <title>Genomic Encyclopedia of Type Strains, Phase IV (KMG-V): Genome sequencing to study the core and pangenomes of soil and plant-associated prokaryotes.</title>
        <authorList>
            <person name="Whitman W."/>
        </authorList>
    </citation>
    <scope>NUCLEOTIDE SEQUENCE [LARGE SCALE GENOMIC DNA]</scope>
    <source>
        <strain evidence="2 3">Hc14</strain>
    </source>
</reference>
<dbReference type="PROSITE" id="PS51186">
    <property type="entry name" value="GNAT"/>
    <property type="match status" value="1"/>
</dbReference>
<dbReference type="CDD" id="cd04301">
    <property type="entry name" value="NAT_SF"/>
    <property type="match status" value="1"/>
</dbReference>
<evidence type="ECO:0000259" key="1">
    <source>
        <dbReference type="PROSITE" id="PS51186"/>
    </source>
</evidence>
<dbReference type="InterPro" id="IPR050276">
    <property type="entry name" value="MshD_Acetyltransferase"/>
</dbReference>
<dbReference type="Proteomes" id="UP000294576">
    <property type="component" value="Unassembled WGS sequence"/>
</dbReference>
<sequence length="174" mass="19865">MAPHTIIEPIAVRHIESYHRALDLVARERRYLTFLEAPPLEDTRKFVLGMIENKHPQFVALSDREVIGWCDIRRHFFPSHAHRGSLGMGIIPAYRGQGLGLRLMETTLKQAREYGIGRVELSVHADNARAIRLYEKVGFVSEGVSKDAVHIDEPLSRRRQYGFDLQSGLNARPL</sequence>
<keyword evidence="2" id="KW-0808">Transferase</keyword>
<dbReference type="PANTHER" id="PTHR43617">
    <property type="entry name" value="L-AMINO ACID N-ACETYLTRANSFERASE"/>
    <property type="match status" value="1"/>
</dbReference>
<dbReference type="Pfam" id="PF00583">
    <property type="entry name" value="Acetyltransf_1"/>
    <property type="match status" value="1"/>
</dbReference>
<proteinExistence type="predicted"/>
<accession>A0A4R3PWE0</accession>
<comment type="caution">
    <text evidence="2">The sequence shown here is derived from an EMBL/GenBank/DDBJ whole genome shotgun (WGS) entry which is preliminary data.</text>
</comment>
<dbReference type="EMBL" id="SMBH01000014">
    <property type="protein sequence ID" value="TCU12918.1"/>
    <property type="molecule type" value="Genomic_DNA"/>
</dbReference>
<dbReference type="InterPro" id="IPR016181">
    <property type="entry name" value="Acyl_CoA_acyltransferase"/>
</dbReference>
<name>A0A4R3PWE0_RHISU</name>
<protein>
    <submittedName>
        <fullName evidence="2">Acetyltransferase (GNAT) family protein</fullName>
    </submittedName>
</protein>
<dbReference type="Gene3D" id="3.40.630.30">
    <property type="match status" value="1"/>
</dbReference>
<dbReference type="SUPFAM" id="SSF55729">
    <property type="entry name" value="Acyl-CoA N-acyltransferases (Nat)"/>
    <property type="match status" value="1"/>
</dbReference>
<evidence type="ECO:0000313" key="2">
    <source>
        <dbReference type="EMBL" id="TCU12918.1"/>
    </source>
</evidence>